<dbReference type="Pfam" id="PF13508">
    <property type="entry name" value="Acetyltransf_7"/>
    <property type="match status" value="1"/>
</dbReference>
<evidence type="ECO:0000313" key="3">
    <source>
        <dbReference type="Proteomes" id="UP001146067"/>
    </source>
</evidence>
<dbReference type="Proteomes" id="UP001146067">
    <property type="component" value="Unassembled WGS sequence"/>
</dbReference>
<dbReference type="SUPFAM" id="SSF55729">
    <property type="entry name" value="Acyl-CoA N-acyltransferases (Nat)"/>
    <property type="match status" value="1"/>
</dbReference>
<dbReference type="GO" id="GO:0016747">
    <property type="term" value="F:acyltransferase activity, transferring groups other than amino-acyl groups"/>
    <property type="evidence" value="ECO:0007669"/>
    <property type="project" value="InterPro"/>
</dbReference>
<sequence length="217" mass="23137">MTATPTGHPLPELVMAWGRGRAHSRITAQPEPIDGGFRVAVGPPSTEIRQVFHTYTPGSLAATAVRLDEPGNQVMIAGPSALLASVVPATWTMDEGGHLMAVAFGPAAYAVPEDYRLLLDTEGPLTVARVFHRNGDLAASARLGRDGEFGVFDKVVTAPAHQRRGLGSLMMRALTVSAYAQGMRFGLLVGSDDGRALYEHLGWSFVSDFPGARSKRD</sequence>
<dbReference type="PROSITE" id="PS51186">
    <property type="entry name" value="GNAT"/>
    <property type="match status" value="1"/>
</dbReference>
<dbReference type="InterPro" id="IPR016181">
    <property type="entry name" value="Acyl_CoA_acyltransferase"/>
</dbReference>
<dbReference type="AlphaFoldDB" id="A0A9X3P7W7"/>
<dbReference type="InterPro" id="IPR000182">
    <property type="entry name" value="GNAT_dom"/>
</dbReference>
<organism evidence="2 3">
    <name type="scientific">Glycomyces luteolus</name>
    <dbReference type="NCBI Taxonomy" id="2670330"/>
    <lineage>
        <taxon>Bacteria</taxon>
        <taxon>Bacillati</taxon>
        <taxon>Actinomycetota</taxon>
        <taxon>Actinomycetes</taxon>
        <taxon>Glycomycetales</taxon>
        <taxon>Glycomycetaceae</taxon>
        <taxon>Glycomyces</taxon>
    </lineage>
</organism>
<keyword evidence="3" id="KW-1185">Reference proteome</keyword>
<evidence type="ECO:0000259" key="1">
    <source>
        <dbReference type="PROSITE" id="PS51186"/>
    </source>
</evidence>
<dbReference type="EMBL" id="JAPZVP010000008">
    <property type="protein sequence ID" value="MDA1360363.1"/>
    <property type="molecule type" value="Genomic_DNA"/>
</dbReference>
<protein>
    <submittedName>
        <fullName evidence="2">GNAT family N-acetyltransferase</fullName>
    </submittedName>
</protein>
<accession>A0A9X3P7W7</accession>
<feature type="domain" description="N-acetyltransferase" evidence="1">
    <location>
        <begin position="84"/>
        <end position="217"/>
    </location>
</feature>
<gene>
    <name evidence="2" type="ORF">O1R50_12065</name>
</gene>
<reference evidence="2" key="1">
    <citation type="submission" date="2022-12" db="EMBL/GenBank/DDBJ databases">
        <title>Gycomyces niveus sp.nov.,a novel actinomycete isolated from soil in Shouguan.</title>
        <authorList>
            <person name="Yang X."/>
        </authorList>
    </citation>
    <scope>NUCLEOTIDE SEQUENCE</scope>
    <source>
        <strain evidence="2">NEAU-A15</strain>
    </source>
</reference>
<dbReference type="CDD" id="cd04301">
    <property type="entry name" value="NAT_SF"/>
    <property type="match status" value="1"/>
</dbReference>
<dbReference type="RefSeq" id="WP_270110291.1">
    <property type="nucleotide sequence ID" value="NZ_JAPZVP010000008.1"/>
</dbReference>
<comment type="caution">
    <text evidence="2">The sequence shown here is derived from an EMBL/GenBank/DDBJ whole genome shotgun (WGS) entry which is preliminary data.</text>
</comment>
<evidence type="ECO:0000313" key="2">
    <source>
        <dbReference type="EMBL" id="MDA1360363.1"/>
    </source>
</evidence>
<name>A0A9X3P7W7_9ACTN</name>
<dbReference type="Gene3D" id="3.40.630.30">
    <property type="match status" value="1"/>
</dbReference>
<proteinExistence type="predicted"/>